<protein>
    <submittedName>
        <fullName evidence="2">Uncharacterized protein</fullName>
    </submittedName>
</protein>
<reference evidence="2" key="1">
    <citation type="submission" date="2009-11" db="EMBL/GenBank/DDBJ databases">
        <authorList>
            <consortium name="US DOE Joint Genome Institute (JGI-PGF)"/>
            <person name="Ottilar R."/>
            <person name="Schmutz J."/>
            <person name="Salamov A."/>
            <person name="Cheng J.F."/>
            <person name="Lucas S."/>
            <person name="Pitluck S."/>
            <person name="Gundlach H."/>
            <person name="Guo Y."/>
            <person name="Haberer G."/>
            <person name="Nasrallah J."/>
            <person name="Mayer K.F.X."/>
            <person name="van de Peer Y."/>
            <person name="Weigel D."/>
            <person name="Grigoriev I.V."/>
        </authorList>
    </citation>
    <scope>NUCLEOTIDE SEQUENCE</scope>
    <source>
        <strain evidence="2">Nigerian</strain>
    </source>
</reference>
<organism evidence="2">
    <name type="scientific">Xenopus tropicalis</name>
    <name type="common">Western clawed frog</name>
    <name type="synonym">Silurana tropicalis</name>
    <dbReference type="NCBI Taxonomy" id="8364"/>
    <lineage>
        <taxon>Eukaryota</taxon>
        <taxon>Metazoa</taxon>
        <taxon>Chordata</taxon>
        <taxon>Craniata</taxon>
        <taxon>Vertebrata</taxon>
        <taxon>Euteleostomi</taxon>
        <taxon>Amphibia</taxon>
        <taxon>Batrachia</taxon>
        <taxon>Anura</taxon>
        <taxon>Pipoidea</taxon>
        <taxon>Pipidae</taxon>
        <taxon>Xenopodinae</taxon>
        <taxon>Xenopus</taxon>
        <taxon>Silurana</taxon>
    </lineage>
</organism>
<evidence type="ECO:0000313" key="2">
    <source>
        <dbReference type="EMBL" id="OCA19076.1"/>
    </source>
</evidence>
<dbReference type="EMBL" id="KV460390">
    <property type="protein sequence ID" value="OCA19076.1"/>
    <property type="molecule type" value="Genomic_DNA"/>
</dbReference>
<accession>A0A1B8Y7Z7</accession>
<sequence>LCEACGAAIGRGEGEREEEGDRRRQEAKAGGERADSFPTPARSRVPSSAGQAGSARTGWDTPTESRRGGGVVQWDTPTVSWRGGAAGSYALLCEGLGSCCCCFASQIGEKGFFFSSQRTLVCGALGPPLCQGVLVSPFACGVSRTHLLPSHDSEPAPPPPPVVLSA</sequence>
<proteinExistence type="predicted"/>
<name>A0A1B8Y7Z7_XENTR</name>
<feature type="region of interest" description="Disordered" evidence="1">
    <location>
        <begin position="1"/>
        <end position="77"/>
    </location>
</feature>
<feature type="non-terminal residue" evidence="2">
    <location>
        <position position="1"/>
    </location>
</feature>
<evidence type="ECO:0000256" key="1">
    <source>
        <dbReference type="SAM" id="MobiDB-lite"/>
    </source>
</evidence>
<feature type="compositionally biased region" description="Low complexity" evidence="1">
    <location>
        <begin position="1"/>
        <end position="10"/>
    </location>
</feature>
<dbReference type="AlphaFoldDB" id="A0A1B8Y7Z7"/>
<reference evidence="2" key="2">
    <citation type="journal article" date="2010" name="Science">
        <title>The genome of the Western clawed frog Xenopus tropicalis.</title>
        <authorList>
            <person name="Hellsten U."/>
            <person name="Harland R.M."/>
            <person name="Gilchrist M.J."/>
            <person name="Hendrix D."/>
            <person name="Jurka J."/>
            <person name="Kapitonov V."/>
            <person name="Ovcharenko I."/>
            <person name="Putnam N.H."/>
            <person name="Shu S."/>
            <person name="Taher L."/>
            <person name="Blitz I.L."/>
            <person name="Blumberg B."/>
            <person name="Dichmann D.S."/>
            <person name="Dubchak I."/>
            <person name="Amaya E."/>
            <person name="Detter J.C."/>
            <person name="Fletcher R."/>
            <person name="Gerhard D.S."/>
            <person name="Goodstein D."/>
            <person name="Graves T."/>
            <person name="Grigoriev I.V."/>
            <person name="Grimwood J."/>
            <person name="Kawashima T."/>
            <person name="Lindquist E."/>
            <person name="Lucas S.M."/>
            <person name="Mead P.E."/>
            <person name="Mitros T."/>
            <person name="Ogino H."/>
            <person name="Ohta Y."/>
            <person name="Poliakov A.V."/>
            <person name="Pollet N."/>
            <person name="Robert J."/>
            <person name="Salamov A."/>
            <person name="Sater A.K."/>
            <person name="Schmutz J."/>
            <person name="Terry A."/>
            <person name="Vize P.D."/>
            <person name="Warren W.C."/>
            <person name="Wells D."/>
            <person name="Wills A."/>
            <person name="Wilson R.K."/>
            <person name="Zimmerman L.B."/>
            <person name="Zorn A.M."/>
            <person name="Grainger R."/>
            <person name="Grammer T."/>
            <person name="Khokha M.K."/>
            <person name="Richardson P.M."/>
            <person name="Rokhsar D.S."/>
        </authorList>
    </citation>
    <scope>NUCLEOTIDE SEQUENCE [LARGE SCALE GENOMIC DNA]</scope>
    <source>
        <strain evidence="2">Nigerian</strain>
    </source>
</reference>
<gene>
    <name evidence="2" type="ORF">XENTR_v90029840mg</name>
</gene>
<feature type="compositionally biased region" description="Basic and acidic residues" evidence="1">
    <location>
        <begin position="19"/>
        <end position="35"/>
    </location>
</feature>
<reference evidence="2" key="3">
    <citation type="submission" date="2016-05" db="EMBL/GenBank/DDBJ databases">
        <title>WGS assembly of Xenopus tropicalis.</title>
        <authorList>
            <person name="Sessions A."/>
            <person name="Jenkins J."/>
            <person name="Mitros T."/>
            <person name="Lyons J.T."/>
            <person name="Dichmann D.S."/>
            <person name="Robert J."/>
            <person name="Harland R.M."/>
            <person name="Rokhsar D.S."/>
        </authorList>
    </citation>
    <scope>NUCLEOTIDE SEQUENCE</scope>
    <source>
        <strain evidence="2">Nigerian</strain>
    </source>
</reference>